<dbReference type="Proteomes" id="UP000095751">
    <property type="component" value="Unassembled WGS sequence"/>
</dbReference>
<dbReference type="AlphaFoldDB" id="A0A1E7F147"/>
<protein>
    <submittedName>
        <fullName evidence="3">Uncharacterized protein</fullName>
    </submittedName>
</protein>
<name>A0A1E7F147_9STRA</name>
<sequence>MKFVFGSLLPVLRALLLFLSYLVVHVQGADGDNNNIYICKTNNINLTCSPLKKLDLLMTDGINGSRGISVCSNNVKEVTLTNGSLTEATSSTTIFTINASDSTDSDNDVKLTIDTMNDCLDDELITWEEFDKNRKISGADGLLVVTTTMTMTSVMLAGIVTVITII</sequence>
<evidence type="ECO:0000313" key="3">
    <source>
        <dbReference type="EMBL" id="OEU11824.1"/>
    </source>
</evidence>
<feature type="chain" id="PRO_5009192510" evidence="2">
    <location>
        <begin position="32"/>
        <end position="166"/>
    </location>
</feature>
<dbReference type="EMBL" id="KV784366">
    <property type="protein sequence ID" value="OEU11824.1"/>
    <property type="molecule type" value="Genomic_DNA"/>
</dbReference>
<feature type="transmembrane region" description="Helical" evidence="1">
    <location>
        <begin position="142"/>
        <end position="165"/>
    </location>
</feature>
<proteinExistence type="predicted"/>
<keyword evidence="2" id="KW-0732">Signal</keyword>
<keyword evidence="1" id="KW-0472">Membrane</keyword>
<evidence type="ECO:0000256" key="1">
    <source>
        <dbReference type="SAM" id="Phobius"/>
    </source>
</evidence>
<evidence type="ECO:0000313" key="4">
    <source>
        <dbReference type="Proteomes" id="UP000095751"/>
    </source>
</evidence>
<reference evidence="3 4" key="1">
    <citation type="submission" date="2016-09" db="EMBL/GenBank/DDBJ databases">
        <title>Extensive genetic diversity and differential bi-allelic expression allows diatom success in the polar Southern Ocean.</title>
        <authorList>
            <consortium name="DOE Joint Genome Institute"/>
            <person name="Mock T."/>
            <person name="Otillar R.P."/>
            <person name="Strauss J."/>
            <person name="Dupont C."/>
            <person name="Frickenhaus S."/>
            <person name="Maumus F."/>
            <person name="Mcmullan M."/>
            <person name="Sanges R."/>
            <person name="Schmutz J."/>
            <person name="Toseland A."/>
            <person name="Valas R."/>
            <person name="Veluchamy A."/>
            <person name="Ward B.J."/>
            <person name="Allen A."/>
            <person name="Barry K."/>
            <person name="Falciatore A."/>
            <person name="Ferrante M."/>
            <person name="Fortunato A.E."/>
            <person name="Gloeckner G."/>
            <person name="Gruber A."/>
            <person name="Hipkin R."/>
            <person name="Janech M."/>
            <person name="Kroth P."/>
            <person name="Leese F."/>
            <person name="Lindquist E."/>
            <person name="Lyon B.R."/>
            <person name="Martin J."/>
            <person name="Mayer C."/>
            <person name="Parker M."/>
            <person name="Quesneville H."/>
            <person name="Raymond J."/>
            <person name="Uhlig C."/>
            <person name="Valentin K.U."/>
            <person name="Worden A.Z."/>
            <person name="Armbrust E.V."/>
            <person name="Bowler C."/>
            <person name="Green B."/>
            <person name="Moulton V."/>
            <person name="Van Oosterhout C."/>
            <person name="Grigoriev I."/>
        </authorList>
    </citation>
    <scope>NUCLEOTIDE SEQUENCE [LARGE SCALE GENOMIC DNA]</scope>
    <source>
        <strain evidence="3 4">CCMP1102</strain>
    </source>
</reference>
<keyword evidence="1" id="KW-1133">Transmembrane helix</keyword>
<feature type="signal peptide" evidence="2">
    <location>
        <begin position="1"/>
        <end position="31"/>
    </location>
</feature>
<dbReference type="InParanoid" id="A0A1E7F147"/>
<keyword evidence="4" id="KW-1185">Reference proteome</keyword>
<dbReference type="KEGG" id="fcy:FRACYDRAFT_270683"/>
<organism evidence="3 4">
    <name type="scientific">Fragilariopsis cylindrus CCMP1102</name>
    <dbReference type="NCBI Taxonomy" id="635003"/>
    <lineage>
        <taxon>Eukaryota</taxon>
        <taxon>Sar</taxon>
        <taxon>Stramenopiles</taxon>
        <taxon>Ochrophyta</taxon>
        <taxon>Bacillariophyta</taxon>
        <taxon>Bacillariophyceae</taxon>
        <taxon>Bacillariophycidae</taxon>
        <taxon>Bacillariales</taxon>
        <taxon>Bacillariaceae</taxon>
        <taxon>Fragilariopsis</taxon>
    </lineage>
</organism>
<keyword evidence="1" id="KW-0812">Transmembrane</keyword>
<evidence type="ECO:0000256" key="2">
    <source>
        <dbReference type="SAM" id="SignalP"/>
    </source>
</evidence>
<accession>A0A1E7F147</accession>
<gene>
    <name evidence="3" type="ORF">FRACYDRAFT_270683</name>
</gene>